<keyword evidence="2" id="KW-1133">Transmembrane helix</keyword>
<feature type="transmembrane region" description="Helical" evidence="2">
    <location>
        <begin position="70"/>
        <end position="91"/>
    </location>
</feature>
<sequence>MSPSRKRQPAGAPKPGKPRASSSGSSGEPGGSENSSSERFVLYGCTILILLPWIARFLPHNLVWGVHHLSFAPLWFQSLWTAAALLLLWFFSRSRSIPSIEERAGVFLAEHGLAPGLLIIAGTLIFWFFRVRTYFLGDGYLIGELVDRGVPFRTYDFLDYYLHGALWRLIGMSKPVSAFTIYAMTSVVAGICYLLAARWVSVKLVRGGTGRILLFALLVFAGPLEMFFGYVESYSFQTVFILLYLGAAILSLRGALPAWRAGLLFGLAVTFHTTTIFLLPTLLLLALTPDKGERRGARLLKVLGPPAAVVLAGIAILLLSGYERFHFEFDVLNSDNTKSLLVPLSGPYGLFSMYHLKDLMNLALLLTPVPCLLILSILFRKPRLLWMGPERRFLAVGGVTILLLIFLIDSKLGGARDWDLFAAQASLFTLLAFLAWGSWLRERGATLNRKASLLIVTAIFVAAPWYWVHAEADRSIEHFRSVLADFPSFPKAYAHEEIAKYFRNKEDMQESIREYRTCVETYPGNPRFRVLLAGALTAEGLYEEAARECEIALEQRPDYAVALRMMVNIFQFQKRYADVLPVMKRLTDIEGRDPSLWLSYGVSARKAGDLETAERALRRGLELQNDPKTELELAVVLGLAHKWEPSISILRRLMTIPEMTDRVKLGLGSTLLVQSQLDATLTPAAQVGLLTEAYDLLNSYVASNPQDVTARGTLEQVVKLMEGSPSFP</sequence>
<feature type="transmembrane region" description="Helical" evidence="2">
    <location>
        <begin position="451"/>
        <end position="468"/>
    </location>
</feature>
<dbReference type="Gene3D" id="1.25.40.10">
    <property type="entry name" value="Tetratricopeptide repeat domain"/>
    <property type="match status" value="1"/>
</dbReference>
<feature type="transmembrane region" description="Helical" evidence="2">
    <location>
        <begin position="299"/>
        <end position="319"/>
    </location>
</feature>
<feature type="transmembrane region" description="Helical" evidence="2">
    <location>
        <begin position="212"/>
        <end position="230"/>
    </location>
</feature>
<keyword evidence="2" id="KW-0812">Transmembrane</keyword>
<keyword evidence="2" id="KW-0472">Membrane</keyword>
<dbReference type="SUPFAM" id="SSF48452">
    <property type="entry name" value="TPR-like"/>
    <property type="match status" value="1"/>
</dbReference>
<evidence type="ECO:0000256" key="2">
    <source>
        <dbReference type="SAM" id="Phobius"/>
    </source>
</evidence>
<organism evidence="3 4">
    <name type="scientific">Eiseniibacteriota bacterium</name>
    <dbReference type="NCBI Taxonomy" id="2212470"/>
    <lineage>
        <taxon>Bacteria</taxon>
        <taxon>Candidatus Eiseniibacteriota</taxon>
    </lineage>
</organism>
<dbReference type="EMBL" id="JAHJDP010000042">
    <property type="protein sequence ID" value="MBU2690949.1"/>
    <property type="molecule type" value="Genomic_DNA"/>
</dbReference>
<comment type="caution">
    <text evidence="3">The sequence shown here is derived from an EMBL/GenBank/DDBJ whole genome shotgun (WGS) entry which is preliminary data.</text>
</comment>
<feature type="region of interest" description="Disordered" evidence="1">
    <location>
        <begin position="1"/>
        <end position="36"/>
    </location>
</feature>
<dbReference type="Proteomes" id="UP000777784">
    <property type="component" value="Unassembled WGS sequence"/>
</dbReference>
<feature type="transmembrane region" description="Helical" evidence="2">
    <location>
        <begin position="420"/>
        <end position="439"/>
    </location>
</feature>
<evidence type="ECO:0000256" key="1">
    <source>
        <dbReference type="SAM" id="MobiDB-lite"/>
    </source>
</evidence>
<dbReference type="SMART" id="SM00028">
    <property type="entry name" value="TPR"/>
    <property type="match status" value="3"/>
</dbReference>
<gene>
    <name evidence="3" type="ORF">KJ970_08470</name>
</gene>
<dbReference type="InterPro" id="IPR019734">
    <property type="entry name" value="TPR_rpt"/>
</dbReference>
<feature type="transmembrane region" description="Helical" evidence="2">
    <location>
        <begin position="391"/>
        <end position="408"/>
    </location>
</feature>
<feature type="transmembrane region" description="Helical" evidence="2">
    <location>
        <begin position="40"/>
        <end position="58"/>
    </location>
</feature>
<feature type="compositionally biased region" description="Low complexity" evidence="1">
    <location>
        <begin position="21"/>
        <end position="36"/>
    </location>
</feature>
<feature type="transmembrane region" description="Helical" evidence="2">
    <location>
        <begin position="362"/>
        <end position="379"/>
    </location>
</feature>
<feature type="transmembrane region" description="Helical" evidence="2">
    <location>
        <begin position="179"/>
        <end position="200"/>
    </location>
</feature>
<feature type="transmembrane region" description="Helical" evidence="2">
    <location>
        <begin position="112"/>
        <end position="129"/>
    </location>
</feature>
<dbReference type="InterPro" id="IPR011990">
    <property type="entry name" value="TPR-like_helical_dom_sf"/>
</dbReference>
<evidence type="ECO:0000313" key="3">
    <source>
        <dbReference type="EMBL" id="MBU2690949.1"/>
    </source>
</evidence>
<accession>A0A948RZ78</accession>
<name>A0A948RZ78_UNCEI</name>
<dbReference type="AlphaFoldDB" id="A0A948RZ78"/>
<feature type="transmembrane region" description="Helical" evidence="2">
    <location>
        <begin position="263"/>
        <end position="287"/>
    </location>
</feature>
<proteinExistence type="predicted"/>
<reference evidence="3" key="1">
    <citation type="submission" date="2021-05" db="EMBL/GenBank/DDBJ databases">
        <title>Energy efficiency and biological interactions define the core microbiome of deep oligotrophic groundwater.</title>
        <authorList>
            <person name="Mehrshad M."/>
            <person name="Lopez-Fernandez M."/>
            <person name="Bell E."/>
            <person name="Bernier-Latmani R."/>
            <person name="Bertilsson S."/>
            <person name="Dopson M."/>
        </authorList>
    </citation>
    <scope>NUCLEOTIDE SEQUENCE</scope>
    <source>
        <strain evidence="3">Modern_marine.mb.64</strain>
    </source>
</reference>
<protein>
    <submittedName>
        <fullName evidence="3">Tetratricopeptide repeat protein</fullName>
    </submittedName>
</protein>
<evidence type="ECO:0000313" key="4">
    <source>
        <dbReference type="Proteomes" id="UP000777784"/>
    </source>
</evidence>